<protein>
    <submittedName>
        <fullName evidence="1">Uncharacterized protein</fullName>
    </submittedName>
</protein>
<gene>
    <name evidence="1" type="ORF">C7402_110309</name>
</gene>
<comment type="caution">
    <text evidence="1">The sequence shown here is derived from an EMBL/GenBank/DDBJ whole genome shotgun (WGS) entry which is preliminary data.</text>
</comment>
<dbReference type="EMBL" id="QEOB01000010">
    <property type="protein sequence ID" value="PVX81904.1"/>
    <property type="molecule type" value="Genomic_DNA"/>
</dbReference>
<sequence length="92" mass="10583">MNCKPKIVHWEDVEPTRAFLKYSIPAGDLGLCLDEWPLFLETSMGSGKPFERMQRLEEGTLYRQGRDLVLLVLERKVRSGPFREKVLSMGVS</sequence>
<name>A0ABX5KK40_9BURK</name>
<dbReference type="Proteomes" id="UP000245712">
    <property type="component" value="Unassembled WGS sequence"/>
</dbReference>
<reference evidence="1 2" key="1">
    <citation type="submission" date="2018-05" db="EMBL/GenBank/DDBJ databases">
        <title>Genomic Encyclopedia of Type Strains, Phase IV (KMG-V): Genome sequencing to study the core and pangenomes of soil and plant-associated prokaryotes.</title>
        <authorList>
            <person name="Whitman W."/>
        </authorList>
    </citation>
    <scope>NUCLEOTIDE SEQUENCE [LARGE SCALE GENOMIC DNA]</scope>
    <source>
        <strain evidence="1 2">SCZa-39</strain>
    </source>
</reference>
<proteinExistence type="predicted"/>
<organism evidence="1 2">
    <name type="scientific">Paraburkholderia unamae</name>
    <dbReference type="NCBI Taxonomy" id="219649"/>
    <lineage>
        <taxon>Bacteria</taxon>
        <taxon>Pseudomonadati</taxon>
        <taxon>Pseudomonadota</taxon>
        <taxon>Betaproteobacteria</taxon>
        <taxon>Burkholderiales</taxon>
        <taxon>Burkholderiaceae</taxon>
        <taxon>Paraburkholderia</taxon>
    </lineage>
</organism>
<keyword evidence="2" id="KW-1185">Reference proteome</keyword>
<evidence type="ECO:0000313" key="2">
    <source>
        <dbReference type="Proteomes" id="UP000245712"/>
    </source>
</evidence>
<accession>A0ABX5KK40</accession>
<evidence type="ECO:0000313" key="1">
    <source>
        <dbReference type="EMBL" id="PVX81904.1"/>
    </source>
</evidence>